<sequence length="425" mass="42696">MALDGSVTSPADPTSPGTTSSGTTSSTRSGPAWLVGAAIVLLALNLRVAVGSVGVVVDPLRDDLGMSATVAGVLTTLPVLCFAVFGATTSRVVRVLGLDRTAATLLVVLALGLASRATVGSTVPFLVLSVVTLAACAVGNVILPALAKEHFPDRLALVGALYGAALMAGGAASSVVTVPVSDALGDWRAGVAVWALLAVAALLPWLPVALRSSRTAGLERPSGIPLSQVARSRLAWVCTLCFAVQAAQAYAQFGWFPTILADAGLASGTAGAMQGLLAAVGIPMTLLLPPLVARLGGTGVLPWSFAALTVAGWGGVLAAPTAAPWLWAVLLGLGGCTFTWVLIMFGRRTRTTEGTAALSAFAQSVGYLLAGLGPFGTGLLHDLTGSWTVPVVVLMAAAVLIGFLGTLVDRGGTVEDDLASASRVG</sequence>
<feature type="transmembrane region" description="Helical" evidence="2">
    <location>
        <begin position="191"/>
        <end position="210"/>
    </location>
</feature>
<keyword evidence="2" id="KW-0812">Transmembrane</keyword>
<dbReference type="PANTHER" id="PTHR23523:SF2">
    <property type="entry name" value="2-NITROIMIDAZOLE TRANSPORTER"/>
    <property type="match status" value="1"/>
</dbReference>
<keyword evidence="2" id="KW-0472">Membrane</keyword>
<evidence type="ECO:0000313" key="4">
    <source>
        <dbReference type="Proteomes" id="UP000067689"/>
    </source>
</evidence>
<evidence type="ECO:0000313" key="3">
    <source>
        <dbReference type="EMBL" id="ALX05367.1"/>
    </source>
</evidence>
<proteinExistence type="predicted"/>
<organism evidence="3 4">
    <name type="scientific">Aeromicrobium erythreum</name>
    <dbReference type="NCBI Taxonomy" id="2041"/>
    <lineage>
        <taxon>Bacteria</taxon>
        <taxon>Bacillati</taxon>
        <taxon>Actinomycetota</taxon>
        <taxon>Actinomycetes</taxon>
        <taxon>Propionibacteriales</taxon>
        <taxon>Nocardioidaceae</taxon>
        <taxon>Aeromicrobium</taxon>
    </lineage>
</organism>
<dbReference type="InterPro" id="IPR052524">
    <property type="entry name" value="MFS_Cyanate_Porter"/>
</dbReference>
<evidence type="ECO:0000256" key="2">
    <source>
        <dbReference type="SAM" id="Phobius"/>
    </source>
</evidence>
<feature type="transmembrane region" description="Helical" evidence="2">
    <location>
        <begin position="125"/>
        <end position="143"/>
    </location>
</feature>
<feature type="transmembrane region" description="Helical" evidence="2">
    <location>
        <begin position="155"/>
        <end position="179"/>
    </location>
</feature>
<keyword evidence="2" id="KW-1133">Transmembrane helix</keyword>
<dbReference type="EMBL" id="CP011502">
    <property type="protein sequence ID" value="ALX05367.1"/>
    <property type="molecule type" value="Genomic_DNA"/>
</dbReference>
<accession>A0A0U3TII3</accession>
<feature type="transmembrane region" description="Helical" evidence="2">
    <location>
        <begin position="265"/>
        <end position="288"/>
    </location>
</feature>
<feature type="compositionally biased region" description="Low complexity" evidence="1">
    <location>
        <begin position="8"/>
        <end position="28"/>
    </location>
</feature>
<dbReference type="Gene3D" id="1.20.1250.20">
    <property type="entry name" value="MFS general substrate transporter like domains"/>
    <property type="match status" value="2"/>
</dbReference>
<gene>
    <name evidence="3" type="ORF">AERYTH_12005</name>
</gene>
<feature type="transmembrane region" description="Helical" evidence="2">
    <location>
        <begin position="32"/>
        <end position="57"/>
    </location>
</feature>
<feature type="transmembrane region" description="Helical" evidence="2">
    <location>
        <begin position="69"/>
        <end position="89"/>
    </location>
</feature>
<reference evidence="3 4" key="1">
    <citation type="journal article" date="1991" name="Int. J. Syst. Bacteriol.">
        <title>Description of the erythromycin-producing bacterium Arthrobacter sp. strain NRRL B-3381 as Aeromicrobium erythreum gen. nov., sp. nov.</title>
        <authorList>
            <person name="Miller E.S."/>
            <person name="Woese C.R."/>
            <person name="Brenner S."/>
        </authorList>
    </citation>
    <scope>NUCLEOTIDE SEQUENCE [LARGE SCALE GENOMIC DNA]</scope>
    <source>
        <strain evidence="3 4">AR18</strain>
    </source>
</reference>
<dbReference type="STRING" id="2041.AERYTH_12005"/>
<keyword evidence="4" id="KW-1185">Reference proteome</keyword>
<evidence type="ECO:0008006" key="5">
    <source>
        <dbReference type="Google" id="ProtNLM"/>
    </source>
</evidence>
<feature type="transmembrane region" description="Helical" evidence="2">
    <location>
        <begin position="101"/>
        <end position="119"/>
    </location>
</feature>
<dbReference type="PATRIC" id="fig|2041.4.peg.2501"/>
<dbReference type="PANTHER" id="PTHR23523">
    <property type="match status" value="1"/>
</dbReference>
<name>A0A0U3TII3_9ACTN</name>
<dbReference type="InterPro" id="IPR011701">
    <property type="entry name" value="MFS"/>
</dbReference>
<dbReference type="SUPFAM" id="SSF103473">
    <property type="entry name" value="MFS general substrate transporter"/>
    <property type="match status" value="1"/>
</dbReference>
<feature type="transmembrane region" description="Helical" evidence="2">
    <location>
        <begin position="357"/>
        <end position="375"/>
    </location>
</feature>
<feature type="transmembrane region" description="Helical" evidence="2">
    <location>
        <begin position="300"/>
        <end position="319"/>
    </location>
</feature>
<dbReference type="AlphaFoldDB" id="A0A0U3TII3"/>
<feature type="transmembrane region" description="Helical" evidence="2">
    <location>
        <begin position="234"/>
        <end position="253"/>
    </location>
</feature>
<dbReference type="InterPro" id="IPR036259">
    <property type="entry name" value="MFS_trans_sf"/>
</dbReference>
<feature type="transmembrane region" description="Helical" evidence="2">
    <location>
        <begin position="325"/>
        <end position="345"/>
    </location>
</feature>
<feature type="region of interest" description="Disordered" evidence="1">
    <location>
        <begin position="1"/>
        <end position="28"/>
    </location>
</feature>
<feature type="transmembrane region" description="Helical" evidence="2">
    <location>
        <begin position="387"/>
        <end position="408"/>
    </location>
</feature>
<dbReference type="Proteomes" id="UP000067689">
    <property type="component" value="Chromosome"/>
</dbReference>
<dbReference type="KEGG" id="aer:AERYTH_12005"/>
<evidence type="ECO:0000256" key="1">
    <source>
        <dbReference type="SAM" id="MobiDB-lite"/>
    </source>
</evidence>
<dbReference type="GO" id="GO:0022857">
    <property type="term" value="F:transmembrane transporter activity"/>
    <property type="evidence" value="ECO:0007669"/>
    <property type="project" value="InterPro"/>
</dbReference>
<dbReference type="Pfam" id="PF07690">
    <property type="entry name" value="MFS_1"/>
    <property type="match status" value="1"/>
</dbReference>
<protein>
    <recommendedName>
        <fullName evidence="5">MFS transporter</fullName>
    </recommendedName>
</protein>